<feature type="compositionally biased region" description="Polar residues" evidence="1">
    <location>
        <begin position="74"/>
        <end position="96"/>
    </location>
</feature>
<dbReference type="Proteomes" id="UP001047646">
    <property type="component" value="Chromosome"/>
</dbReference>
<dbReference type="EMBL" id="CP077073">
    <property type="protein sequence ID" value="QXH36900.1"/>
    <property type="molecule type" value="Genomic_DNA"/>
</dbReference>
<evidence type="ECO:0000313" key="4">
    <source>
        <dbReference type="Proteomes" id="UP001047646"/>
    </source>
</evidence>
<gene>
    <name evidence="3" type="ORF">KSS95_08755</name>
</gene>
<feature type="transmembrane region" description="Helical" evidence="2">
    <location>
        <begin position="37"/>
        <end position="59"/>
    </location>
</feature>
<keyword evidence="2" id="KW-1133">Transmembrane helix</keyword>
<protein>
    <submittedName>
        <fullName evidence="3">Uncharacterized protein</fullName>
    </submittedName>
</protein>
<evidence type="ECO:0000256" key="2">
    <source>
        <dbReference type="SAM" id="Phobius"/>
    </source>
</evidence>
<organism evidence="3 4">
    <name type="scientific">Pseudomonas muyukensis</name>
    <dbReference type="NCBI Taxonomy" id="2842357"/>
    <lineage>
        <taxon>Bacteria</taxon>
        <taxon>Pseudomonadati</taxon>
        <taxon>Pseudomonadota</taxon>
        <taxon>Gammaproteobacteria</taxon>
        <taxon>Pseudomonadales</taxon>
        <taxon>Pseudomonadaceae</taxon>
        <taxon>Pseudomonas</taxon>
    </lineage>
</organism>
<name>A0ABX8MEQ2_9PSED</name>
<sequence length="176" mass="19105">MNQESLSPLTLIAVFAGVIEASALASLPFLSEESQSIYTWFLVGFPFFLTVLFFLTLNFNTGSLFAPDKHEPGSSCQPPSSASGPSAEQTTATHSPTMPAEAIRPSSHDQGAMIIAISGSESRKMIENHVLRMIERPPSSTRRWVLYNLDARVCIHLSVEPMLDNAATALDGEHQA</sequence>
<keyword evidence="2" id="KW-0472">Membrane</keyword>
<accession>A0ABX8MEQ2</accession>
<evidence type="ECO:0000256" key="1">
    <source>
        <dbReference type="SAM" id="MobiDB-lite"/>
    </source>
</evidence>
<reference evidence="3" key="1">
    <citation type="journal article" date="2021" name="Microorganisms">
        <title>The Ever-Expanding Pseudomonas Genus: Description of 43 New Species and Partition of the Pseudomonas putida Group.</title>
        <authorList>
            <person name="Girard L."/>
            <person name="Lood C."/>
            <person name="Hofte M."/>
            <person name="Vandamme P."/>
            <person name="Rokni-Zadeh H."/>
            <person name="van Noort V."/>
            <person name="Lavigne R."/>
            <person name="De Mot R."/>
        </authorList>
    </citation>
    <scope>NUCLEOTIDE SEQUENCE</scope>
    <source>
        <strain evidence="3">COW39</strain>
    </source>
</reference>
<evidence type="ECO:0000313" key="3">
    <source>
        <dbReference type="EMBL" id="QXH36900.1"/>
    </source>
</evidence>
<keyword evidence="2" id="KW-0812">Transmembrane</keyword>
<keyword evidence="4" id="KW-1185">Reference proteome</keyword>
<dbReference type="RefSeq" id="WP_217853311.1">
    <property type="nucleotide sequence ID" value="NZ_CP077073.1"/>
</dbReference>
<feature type="region of interest" description="Disordered" evidence="1">
    <location>
        <begin position="69"/>
        <end position="104"/>
    </location>
</feature>
<proteinExistence type="predicted"/>